<evidence type="ECO:0000256" key="8">
    <source>
        <dbReference type="SAM" id="MobiDB-lite"/>
    </source>
</evidence>
<evidence type="ECO:0000256" key="3">
    <source>
        <dbReference type="ARBA" id="ARBA00018310"/>
    </source>
</evidence>
<keyword evidence="6 9" id="KW-0472">Membrane</keyword>
<feature type="region of interest" description="Disordered" evidence="8">
    <location>
        <begin position="1"/>
        <end position="25"/>
    </location>
</feature>
<dbReference type="Proteomes" id="UP000031516">
    <property type="component" value="Unassembled WGS sequence"/>
</dbReference>
<feature type="compositionally biased region" description="Polar residues" evidence="8">
    <location>
        <begin position="414"/>
        <end position="443"/>
    </location>
</feature>
<keyword evidence="5 9" id="KW-1133">Transmembrane helix</keyword>
<proteinExistence type="inferred from homology"/>
<sequence>MALWRKKREKAEVSRDRSPTDERIVDSGELKRNDNSFSNDDEKLGRFASFMAMFSLPYDWYLSINEEIAVIDWDNKSSTVAWPLGNILTFLFFIIRLLQDNVIAPNLNKLNHSDDAFDFSKSKNLQKYDYFHQYQESGSTGENLYYKMLRQLHRLFYVLTLVLLITNITIAYRYLFAHFQTYSIFYWKTIPRSKNVTKKSLHDLNHTYVEDAQRDSLWGMIKYLLFNKSSDDDVSNNSHYYELRKWAPSKFLTALFISFSPVAFAFLWMTDVSFKTLIPIIIHQYVLWFTIVERYEQKLKNDQILSMSNIAELNSKVIQPKMNVLKQDAMVDATPYNDGIVYFYPAYTTTRSHVFLTHTLDGKLLKEKYNPSTDSFEDTRSRRTENYVRFSHYHPKTINEAYARDSYRSRQHSPRLSPSRYAQSYGGNTPSAPSTPLLIPSQQPHFDHSMLANASRSQNAGGIISARRNSQSPIKQHFTNRLLNFEDDSTYSMGDVSDDRYRLDERFRRGRPGFLNRSPDAHAGTLHNEDNGNNNSASRSPLRNSSSSPFR</sequence>
<name>A0A0A8L9A0_9SACH</name>
<dbReference type="GO" id="GO:0031965">
    <property type="term" value="C:nuclear membrane"/>
    <property type="evidence" value="ECO:0007669"/>
    <property type="project" value="UniProtKB-SubCell"/>
</dbReference>
<dbReference type="AlphaFoldDB" id="A0A0A8L9A0"/>
<dbReference type="PANTHER" id="PTHR28293:SF1">
    <property type="entry name" value="NUCLEAR RIM PROTEIN 1"/>
    <property type="match status" value="1"/>
</dbReference>
<comment type="function">
    <text evidence="7">Member of a perinuclear network that controls recombination at multiple loci to maintain genome stability. Required for rDNA repeat stability.</text>
</comment>
<accession>A0A0A8L9A0</accession>
<protein>
    <recommendedName>
        <fullName evidence="3">Nuclear rim protein 1</fullName>
    </recommendedName>
</protein>
<reference evidence="10 11" key="1">
    <citation type="submission" date="2014-03" db="EMBL/GenBank/DDBJ databases">
        <title>The genome of Kluyveromyces dobzhanskii.</title>
        <authorList>
            <person name="Nystedt B."/>
            <person name="Astrom S."/>
        </authorList>
    </citation>
    <scope>NUCLEOTIDE SEQUENCE [LARGE SCALE GENOMIC DNA]</scope>
    <source>
        <strain evidence="10 11">CBS 2104</strain>
    </source>
</reference>
<gene>
    <name evidence="10" type="ORF">KLDO_g3894</name>
</gene>
<feature type="transmembrane region" description="Helical" evidence="9">
    <location>
        <begin position="80"/>
        <end position="98"/>
    </location>
</feature>
<feature type="compositionally biased region" description="Low complexity" evidence="8">
    <location>
        <begin position="533"/>
        <end position="551"/>
    </location>
</feature>
<feature type="transmembrane region" description="Helical" evidence="9">
    <location>
        <begin position="251"/>
        <end position="270"/>
    </location>
</feature>
<evidence type="ECO:0000256" key="9">
    <source>
        <dbReference type="SAM" id="Phobius"/>
    </source>
</evidence>
<evidence type="ECO:0000256" key="5">
    <source>
        <dbReference type="ARBA" id="ARBA00022989"/>
    </source>
</evidence>
<feature type="transmembrane region" description="Helical" evidence="9">
    <location>
        <begin position="155"/>
        <end position="175"/>
    </location>
</feature>
<evidence type="ECO:0000313" key="11">
    <source>
        <dbReference type="Proteomes" id="UP000031516"/>
    </source>
</evidence>
<evidence type="ECO:0000256" key="2">
    <source>
        <dbReference type="ARBA" id="ARBA00007900"/>
    </source>
</evidence>
<comment type="subcellular location">
    <subcellularLocation>
        <location evidence="1">Nucleus membrane</location>
        <topology evidence="1">Multi-pass membrane protein</topology>
    </subcellularLocation>
</comment>
<feature type="region of interest" description="Disordered" evidence="8">
    <location>
        <begin position="402"/>
        <end position="443"/>
    </location>
</feature>
<dbReference type="EMBL" id="CCBQ010000045">
    <property type="protein sequence ID" value="CDO95661.1"/>
    <property type="molecule type" value="Genomic_DNA"/>
</dbReference>
<comment type="caution">
    <text evidence="10">The sequence shown here is derived from an EMBL/GenBank/DDBJ whole genome shotgun (WGS) entry which is preliminary data.</text>
</comment>
<dbReference type="GO" id="GO:0007096">
    <property type="term" value="P:regulation of exit from mitosis"/>
    <property type="evidence" value="ECO:0007669"/>
    <property type="project" value="TreeGrafter"/>
</dbReference>
<keyword evidence="11" id="KW-1185">Reference proteome</keyword>
<keyword evidence="4 9" id="KW-0812">Transmembrane</keyword>
<organism evidence="10 11">
    <name type="scientific">Kluyveromyces dobzhanskii CBS 2104</name>
    <dbReference type="NCBI Taxonomy" id="1427455"/>
    <lineage>
        <taxon>Eukaryota</taxon>
        <taxon>Fungi</taxon>
        <taxon>Dikarya</taxon>
        <taxon>Ascomycota</taxon>
        <taxon>Saccharomycotina</taxon>
        <taxon>Saccharomycetes</taxon>
        <taxon>Saccharomycetales</taxon>
        <taxon>Saccharomycetaceae</taxon>
        <taxon>Kluyveromyces</taxon>
    </lineage>
</organism>
<dbReference type="GO" id="GO:0043007">
    <property type="term" value="P:maintenance of rDNA"/>
    <property type="evidence" value="ECO:0007669"/>
    <property type="project" value="TreeGrafter"/>
</dbReference>
<evidence type="ECO:0000256" key="4">
    <source>
        <dbReference type="ARBA" id="ARBA00022692"/>
    </source>
</evidence>
<feature type="compositionally biased region" description="Basic and acidic residues" evidence="8">
    <location>
        <begin position="9"/>
        <end position="25"/>
    </location>
</feature>
<dbReference type="InterPro" id="IPR018819">
    <property type="entry name" value="Nur1/Mug154"/>
</dbReference>
<feature type="region of interest" description="Disordered" evidence="8">
    <location>
        <begin position="510"/>
        <end position="551"/>
    </location>
</feature>
<evidence type="ECO:0000256" key="1">
    <source>
        <dbReference type="ARBA" id="ARBA00004232"/>
    </source>
</evidence>
<evidence type="ECO:0000256" key="6">
    <source>
        <dbReference type="ARBA" id="ARBA00023136"/>
    </source>
</evidence>
<dbReference type="PANTHER" id="PTHR28293">
    <property type="entry name" value="NUCLEAR RIM PROTEIN 1"/>
    <property type="match status" value="1"/>
</dbReference>
<evidence type="ECO:0000313" key="10">
    <source>
        <dbReference type="EMBL" id="CDO95661.1"/>
    </source>
</evidence>
<dbReference type="OrthoDB" id="3363151at2759"/>
<evidence type="ECO:0000256" key="7">
    <source>
        <dbReference type="ARBA" id="ARBA00024979"/>
    </source>
</evidence>
<dbReference type="Pfam" id="PF10332">
    <property type="entry name" value="DUF2418"/>
    <property type="match status" value="1"/>
</dbReference>
<comment type="similarity">
    <text evidence="2">Belongs to the NUR1 family.</text>
</comment>